<dbReference type="EMBL" id="MK814757">
    <property type="protein sequence ID" value="QCG77596.1"/>
    <property type="molecule type" value="Genomic_DNA"/>
</dbReference>
<organism evidence="1 2">
    <name type="scientific">Gordonia phage Fairfaxidum</name>
    <dbReference type="NCBI Taxonomy" id="2572526"/>
    <lineage>
        <taxon>Viruses</taxon>
        <taxon>Duplodnaviria</taxon>
        <taxon>Heunggongvirae</taxon>
        <taxon>Uroviricota</taxon>
        <taxon>Caudoviricetes</taxon>
        <taxon>Fairfaxidumvirus</taxon>
        <taxon>Fairfaxidumvirus fairfaxidum</taxon>
    </lineage>
</organism>
<dbReference type="Proteomes" id="UP000298794">
    <property type="component" value="Segment"/>
</dbReference>
<name>A0A4D6T6D5_9CAUD</name>
<sequence>MSDNGFPDPLEKIIGALNTGLPLAYVGDTLPAQTALDQRLPVVLVQDIPGGSKHLPWQAGGGPLTDVFVADFYILGKTREQSREYARRVRGILFSLVYRDDIEIRRVIENSAFARATDWNTKIKREHGEYAFEIGRDTA</sequence>
<accession>A0A4D6T6D5</accession>
<dbReference type="KEGG" id="vg:55013797"/>
<dbReference type="RefSeq" id="YP_009822301.1">
    <property type="nucleotide sequence ID" value="NC_048185.1"/>
</dbReference>
<evidence type="ECO:0000313" key="2">
    <source>
        <dbReference type="Proteomes" id="UP000298794"/>
    </source>
</evidence>
<evidence type="ECO:0000313" key="1">
    <source>
        <dbReference type="EMBL" id="QCG77596.1"/>
    </source>
</evidence>
<reference evidence="1 2" key="1">
    <citation type="submission" date="2019-04" db="EMBL/GenBank/DDBJ databases">
        <authorList>
            <person name="Adelsberg A.K."/>
            <person name="Kohli N."/>
            <person name="Marar C.I."/>
            <person name="Roccamo R.A."/>
            <person name="Shoush J.M."/>
            <person name="Butela K.A."/>
            <person name="Garlena R.A."/>
            <person name="Russell D.A."/>
            <person name="Pope W.H."/>
            <person name="Jacobs-Sera D."/>
            <person name="Hatfull G.F."/>
        </authorList>
    </citation>
    <scope>NUCLEOTIDE SEQUENCE [LARGE SCALE GENOMIC DNA]</scope>
</reference>
<dbReference type="GeneID" id="55013797"/>
<gene>
    <name evidence="1" type="primary">13</name>
    <name evidence="1" type="ORF">SEA_FAIRFAXIDUM_13</name>
</gene>
<keyword evidence="2" id="KW-1185">Reference proteome</keyword>
<proteinExistence type="predicted"/>
<protein>
    <submittedName>
        <fullName evidence="1">Tail terminator</fullName>
    </submittedName>
</protein>